<keyword evidence="1" id="KW-0472">Membrane</keyword>
<keyword evidence="1" id="KW-0812">Transmembrane</keyword>
<feature type="transmembrane region" description="Helical" evidence="1">
    <location>
        <begin position="15"/>
        <end position="38"/>
    </location>
</feature>
<keyword evidence="3" id="KW-1185">Reference proteome</keyword>
<keyword evidence="1" id="KW-1133">Transmembrane helix</keyword>
<reference evidence="2 3" key="1">
    <citation type="submission" date="2024-08" db="EMBL/GenBank/DDBJ databases">
        <title>Insights into the chromosomal genome structure of Flemingia macrophylla.</title>
        <authorList>
            <person name="Ding Y."/>
            <person name="Zhao Y."/>
            <person name="Bi W."/>
            <person name="Wu M."/>
            <person name="Zhao G."/>
            <person name="Gong Y."/>
            <person name="Li W."/>
            <person name="Zhang P."/>
        </authorList>
    </citation>
    <scope>NUCLEOTIDE SEQUENCE [LARGE SCALE GENOMIC DNA]</scope>
    <source>
        <strain evidence="2">DYQJB</strain>
        <tissue evidence="2">Leaf</tissue>
    </source>
</reference>
<name>A0ABD1LES4_9FABA</name>
<evidence type="ECO:0000313" key="3">
    <source>
        <dbReference type="Proteomes" id="UP001603857"/>
    </source>
</evidence>
<dbReference type="PANTHER" id="PTHR19229">
    <property type="entry name" value="ATP-BINDING CASSETTE TRANSPORTER SUBFAMILY A ABCA"/>
    <property type="match status" value="1"/>
</dbReference>
<dbReference type="AlphaFoldDB" id="A0ABD1LES4"/>
<dbReference type="Gene3D" id="3.40.50.300">
    <property type="entry name" value="P-loop containing nucleotide triphosphate hydrolases"/>
    <property type="match status" value="1"/>
</dbReference>
<dbReference type="EMBL" id="JBGMDY010000009">
    <property type="protein sequence ID" value="KAL2321966.1"/>
    <property type="molecule type" value="Genomic_DNA"/>
</dbReference>
<dbReference type="InterPro" id="IPR026082">
    <property type="entry name" value="ABCA"/>
</dbReference>
<dbReference type="InterPro" id="IPR027417">
    <property type="entry name" value="P-loop_NTPase"/>
</dbReference>
<organism evidence="2 3">
    <name type="scientific">Flemingia macrophylla</name>
    <dbReference type="NCBI Taxonomy" id="520843"/>
    <lineage>
        <taxon>Eukaryota</taxon>
        <taxon>Viridiplantae</taxon>
        <taxon>Streptophyta</taxon>
        <taxon>Embryophyta</taxon>
        <taxon>Tracheophyta</taxon>
        <taxon>Spermatophyta</taxon>
        <taxon>Magnoliopsida</taxon>
        <taxon>eudicotyledons</taxon>
        <taxon>Gunneridae</taxon>
        <taxon>Pentapetalae</taxon>
        <taxon>rosids</taxon>
        <taxon>fabids</taxon>
        <taxon>Fabales</taxon>
        <taxon>Fabaceae</taxon>
        <taxon>Papilionoideae</taxon>
        <taxon>50 kb inversion clade</taxon>
        <taxon>NPAAA clade</taxon>
        <taxon>indigoferoid/millettioid clade</taxon>
        <taxon>Phaseoleae</taxon>
        <taxon>Flemingia</taxon>
    </lineage>
</organism>
<dbReference type="SUPFAM" id="SSF52540">
    <property type="entry name" value="P-loop containing nucleoside triphosphate hydrolases"/>
    <property type="match status" value="1"/>
</dbReference>
<evidence type="ECO:0000256" key="1">
    <source>
        <dbReference type="SAM" id="Phobius"/>
    </source>
</evidence>
<dbReference type="PANTHER" id="PTHR19229:SF154">
    <property type="entry name" value="ABC TRANSPORTER A FAMILY MEMBER 3-RELATED"/>
    <property type="match status" value="1"/>
</dbReference>
<evidence type="ECO:0000313" key="2">
    <source>
        <dbReference type="EMBL" id="KAL2321966.1"/>
    </source>
</evidence>
<gene>
    <name evidence="2" type="ORF">Fmac_026345</name>
</gene>
<dbReference type="Proteomes" id="UP001603857">
    <property type="component" value="Unassembled WGS sequence"/>
</dbReference>
<comment type="caution">
    <text evidence="2">The sequence shown here is derived from an EMBL/GenBank/DDBJ whole genome shotgun (WGS) entry which is preliminary data.</text>
</comment>
<proteinExistence type="predicted"/>
<sequence length="156" mass="17683">MTKDLLRLRLWKCEVMVLVLICGGFVFDWVIKIVVFCIKRNFLLRKKLLYFVYDAVEESLKSLNLFHGGVVDKQAGKYSGGMKKRLSVAISLAGDPRVCTQKFELPKEDVKIGDVFQVVDAAKRNFIVFAWGLVDTTLEDVFIKVARGAQAFETLS</sequence>
<accession>A0ABD1LES4</accession>
<protein>
    <submittedName>
        <fullName evidence="2">Uncharacterized protein</fullName>
    </submittedName>
</protein>